<feature type="region of interest" description="Disordered" evidence="4">
    <location>
        <begin position="514"/>
        <end position="639"/>
    </location>
</feature>
<comment type="caution">
    <text evidence="5">The sequence shown here is derived from an EMBL/GenBank/DDBJ whole genome shotgun (WGS) entry which is preliminary data.</text>
</comment>
<accession>A0A8S3YPY0</accession>
<gene>
    <name evidence="5" type="ORF">CUNI_LOCUS4815</name>
</gene>
<organism evidence="5 6">
    <name type="scientific">Candidula unifasciata</name>
    <dbReference type="NCBI Taxonomy" id="100452"/>
    <lineage>
        <taxon>Eukaryota</taxon>
        <taxon>Metazoa</taxon>
        <taxon>Spiralia</taxon>
        <taxon>Lophotrochozoa</taxon>
        <taxon>Mollusca</taxon>
        <taxon>Gastropoda</taxon>
        <taxon>Heterobranchia</taxon>
        <taxon>Euthyneura</taxon>
        <taxon>Panpulmonata</taxon>
        <taxon>Eupulmonata</taxon>
        <taxon>Stylommatophora</taxon>
        <taxon>Helicina</taxon>
        <taxon>Helicoidea</taxon>
        <taxon>Geomitridae</taxon>
        <taxon>Candidula</taxon>
    </lineage>
</organism>
<keyword evidence="6" id="KW-1185">Reference proteome</keyword>
<dbReference type="GO" id="GO:0010997">
    <property type="term" value="F:anaphase-promoting complex binding"/>
    <property type="evidence" value="ECO:0007669"/>
    <property type="project" value="TreeGrafter"/>
</dbReference>
<sequence length="895" mass="99589">VRDNRSNDAPDSNGNEKDNGFDESQVDPTLMAKLKRMKGASKCGQGRQKYSRRAKPKAEEMMEIYSESQRLLRDSRVSLPYHQPQPKLLDDFLARAAQKKQVYAGLQKARDIQKARVISDRLSISPTLLTSDKHRAKCAFVQCEPLGSTAETSPNCQLKTQNNKHSSVPVSSFEGISKCKALPVEKSGTDIVGNEQNELPDLCLVSASCEPTGYLSGQKLDMKSAEKHHADTVVLTDDISHTNSNYAPLLRKDPSRDLFKSQNSMIDENERPQNIMTEENERPQNSMTEGSEQPQNSMTEESEQPQNSMTEESEQSQSGRQVHICGTADFNCTVENNIRDGHFSCMCLDAGDSATVHETVSDSSTIATPLSRASRRKLLDRLQGVSLAASPSLSATPDGIICLDDAEPVSVVKDAGLLKLMNRLVTHSMKTSATPVAGRYGLYIVCHNSSLSSDLVATTHHVISLVATTHRIISLVATTHHCYKLEQLKQQLGVGMKEKRIEARQRRYDQFALDNEQGFEEEEEEELELVGSDTDDEEEEVDDTRPSDSDDEEEAVEDAKSLDTGEDEGNDCHINMEADDSDDDDDDFALDNEQGFEEEEEEELELVGSDTDDDEEEVEDTRPSDTDDEEEAVEDAKSSDLMMRMKTRMKKRNSHLSSSEEDCGEDIQICVDYCTSSDISKLLCRFRYFKIIVPYDRVPCVVSGLGQCSSQTSQLTSFLQDPTKQTDFRIENSESPDLYSTRIDDQNLHSRSQLSHSADTTSHLTESNLIKYLDDDGFIKISQTQQTSRVFLLPQTQTDGTADASKVFEGTSQMSAGHIFHGLATPASGRGEHHAVSSGQSSGTFMHCLITHQCHFSVCSTYRRRGHDHDDDDDVIDPFHVLSDSEDNVAQKSQK</sequence>
<feature type="region of interest" description="Disordered" evidence="4">
    <location>
        <begin position="263"/>
        <end position="320"/>
    </location>
</feature>
<evidence type="ECO:0000313" key="5">
    <source>
        <dbReference type="EMBL" id="CAG5119257.1"/>
    </source>
</evidence>
<feature type="non-terminal residue" evidence="5">
    <location>
        <position position="895"/>
    </location>
</feature>
<comment type="subcellular location">
    <subcellularLocation>
        <location evidence="1">Nucleus</location>
    </subcellularLocation>
</comment>
<proteinExistence type="predicted"/>
<feature type="compositionally biased region" description="Acidic residues" evidence="4">
    <location>
        <begin position="517"/>
        <end position="542"/>
    </location>
</feature>
<dbReference type="InterPro" id="IPR024146">
    <property type="entry name" value="Claspin"/>
</dbReference>
<dbReference type="GO" id="GO:0007095">
    <property type="term" value="P:mitotic G2 DNA damage checkpoint signaling"/>
    <property type="evidence" value="ECO:0007669"/>
    <property type="project" value="TreeGrafter"/>
</dbReference>
<dbReference type="AlphaFoldDB" id="A0A8S3YPY0"/>
<dbReference type="GO" id="GO:0033314">
    <property type="term" value="P:mitotic DNA replication checkpoint signaling"/>
    <property type="evidence" value="ECO:0007669"/>
    <property type="project" value="TreeGrafter"/>
</dbReference>
<name>A0A8S3YPY0_9EUPU</name>
<feature type="non-terminal residue" evidence="5">
    <location>
        <position position="1"/>
    </location>
</feature>
<dbReference type="Proteomes" id="UP000678393">
    <property type="component" value="Unassembled WGS sequence"/>
</dbReference>
<keyword evidence="2" id="KW-0597">Phosphoprotein</keyword>
<evidence type="ECO:0000256" key="2">
    <source>
        <dbReference type="ARBA" id="ARBA00022553"/>
    </source>
</evidence>
<reference evidence="5" key="1">
    <citation type="submission" date="2021-04" db="EMBL/GenBank/DDBJ databases">
        <authorList>
            <consortium name="Molecular Ecology Group"/>
        </authorList>
    </citation>
    <scope>NUCLEOTIDE SEQUENCE</scope>
</reference>
<feature type="compositionally biased region" description="Basic and acidic residues" evidence="4">
    <location>
        <begin position="1"/>
        <end position="20"/>
    </location>
</feature>
<evidence type="ECO:0000256" key="1">
    <source>
        <dbReference type="ARBA" id="ARBA00004123"/>
    </source>
</evidence>
<evidence type="ECO:0000313" key="6">
    <source>
        <dbReference type="Proteomes" id="UP000678393"/>
    </source>
</evidence>
<keyword evidence="3" id="KW-0539">Nucleus</keyword>
<protein>
    <submittedName>
        <fullName evidence="5">Uncharacterized protein</fullName>
    </submittedName>
</protein>
<dbReference type="GO" id="GO:0005634">
    <property type="term" value="C:nucleus"/>
    <property type="evidence" value="ECO:0007669"/>
    <property type="project" value="UniProtKB-SubCell"/>
</dbReference>
<feature type="region of interest" description="Disordered" evidence="4">
    <location>
        <begin position="1"/>
        <end position="59"/>
    </location>
</feature>
<feature type="compositionally biased region" description="Acidic residues" evidence="4">
    <location>
        <begin position="577"/>
        <end position="619"/>
    </location>
</feature>
<dbReference type="PANTHER" id="PTHR14396">
    <property type="entry name" value="CLASPIN"/>
    <property type="match status" value="1"/>
</dbReference>
<evidence type="ECO:0000256" key="4">
    <source>
        <dbReference type="SAM" id="MobiDB-lite"/>
    </source>
</evidence>
<evidence type="ECO:0000256" key="3">
    <source>
        <dbReference type="ARBA" id="ARBA00023242"/>
    </source>
</evidence>
<dbReference type="EMBL" id="CAJHNH020000675">
    <property type="protein sequence ID" value="CAG5119257.1"/>
    <property type="molecule type" value="Genomic_DNA"/>
</dbReference>
<dbReference type="PANTHER" id="PTHR14396:SF10">
    <property type="entry name" value="CLASPIN"/>
    <property type="match status" value="1"/>
</dbReference>
<dbReference type="OrthoDB" id="5859781at2759"/>